<dbReference type="EMBL" id="JWZT01001867">
    <property type="protein sequence ID" value="KII71057.1"/>
    <property type="molecule type" value="Genomic_DNA"/>
</dbReference>
<dbReference type="OrthoDB" id="6021404at2759"/>
<evidence type="ECO:0000313" key="5">
    <source>
        <dbReference type="EMBL" id="KII71057.1"/>
    </source>
</evidence>
<keyword evidence="3" id="KW-0175">Coiled coil</keyword>
<feature type="region of interest" description="Disordered" evidence="4">
    <location>
        <begin position="99"/>
        <end position="132"/>
    </location>
</feature>
<feature type="region of interest" description="Disordered" evidence="4">
    <location>
        <begin position="217"/>
        <end position="239"/>
    </location>
</feature>
<dbReference type="Proteomes" id="UP000031668">
    <property type="component" value="Unassembled WGS sequence"/>
</dbReference>
<keyword evidence="5" id="KW-0238">DNA-binding</keyword>
<organism evidence="5 6">
    <name type="scientific">Thelohanellus kitauei</name>
    <name type="common">Myxosporean</name>
    <dbReference type="NCBI Taxonomy" id="669202"/>
    <lineage>
        <taxon>Eukaryota</taxon>
        <taxon>Metazoa</taxon>
        <taxon>Cnidaria</taxon>
        <taxon>Myxozoa</taxon>
        <taxon>Myxosporea</taxon>
        <taxon>Bivalvulida</taxon>
        <taxon>Platysporina</taxon>
        <taxon>Myxobolidae</taxon>
        <taxon>Thelohanellus</taxon>
    </lineage>
</organism>
<protein>
    <submittedName>
        <fullName evidence="5">GC-rich sequence DNA-binding factor 2</fullName>
    </submittedName>
</protein>
<accession>A0A0C2NAX5</accession>
<keyword evidence="2" id="KW-0539">Nucleus</keyword>
<dbReference type="GO" id="GO:0003677">
    <property type="term" value="F:DNA binding"/>
    <property type="evidence" value="ECO:0007669"/>
    <property type="project" value="UniProtKB-KW"/>
</dbReference>
<evidence type="ECO:0000256" key="4">
    <source>
        <dbReference type="SAM" id="MobiDB-lite"/>
    </source>
</evidence>
<keyword evidence="6" id="KW-1185">Reference proteome</keyword>
<feature type="coiled-coil region" evidence="3">
    <location>
        <begin position="271"/>
        <end position="305"/>
    </location>
</feature>
<dbReference type="AlphaFoldDB" id="A0A0C2NAX5"/>
<dbReference type="GO" id="GO:0000398">
    <property type="term" value="P:mRNA splicing, via spliceosome"/>
    <property type="evidence" value="ECO:0007669"/>
    <property type="project" value="InterPro"/>
</dbReference>
<evidence type="ECO:0000256" key="2">
    <source>
        <dbReference type="ARBA" id="ARBA00023242"/>
    </source>
</evidence>
<evidence type="ECO:0000313" key="6">
    <source>
        <dbReference type="Proteomes" id="UP000031668"/>
    </source>
</evidence>
<evidence type="ECO:0000256" key="1">
    <source>
        <dbReference type="ARBA" id="ARBA00004123"/>
    </source>
</evidence>
<reference evidence="5 6" key="1">
    <citation type="journal article" date="2014" name="Genome Biol. Evol.">
        <title>The genome of the myxosporean Thelohanellus kitauei shows adaptations to nutrient acquisition within its fish host.</title>
        <authorList>
            <person name="Yang Y."/>
            <person name="Xiong J."/>
            <person name="Zhou Z."/>
            <person name="Huo F."/>
            <person name="Miao W."/>
            <person name="Ran C."/>
            <person name="Liu Y."/>
            <person name="Zhang J."/>
            <person name="Feng J."/>
            <person name="Wang M."/>
            <person name="Wang M."/>
            <person name="Wang L."/>
            <person name="Yao B."/>
        </authorList>
    </citation>
    <scope>NUCLEOTIDE SEQUENCE [LARGE SCALE GENOMIC DNA]</scope>
    <source>
        <strain evidence="5">Wuqing</strain>
    </source>
</reference>
<comment type="subcellular location">
    <subcellularLocation>
        <location evidence="1">Nucleus</location>
    </subcellularLocation>
</comment>
<gene>
    <name evidence="5" type="ORF">RF11_14683</name>
</gene>
<dbReference type="PANTHER" id="PTHR12214">
    <property type="entry name" value="GC-RICH SEQUENCE DNA-BINDING FACTOR"/>
    <property type="match status" value="1"/>
</dbReference>
<evidence type="ECO:0000256" key="3">
    <source>
        <dbReference type="SAM" id="Coils"/>
    </source>
</evidence>
<proteinExistence type="predicted"/>
<name>A0A0C2NAX5_THEKT</name>
<comment type="caution">
    <text evidence="5">The sequence shown here is derived from an EMBL/GenBank/DDBJ whole genome shotgun (WGS) entry which is preliminary data.</text>
</comment>
<sequence length="404" mass="46472">MDLGFHKNLRKAQQKKLSTASKQPTEQSESTRDGEAIPPKVGRPILSFEEDETFNLSDTKKKVKNERHNFVFSKKPIIQQSQTINIPDADFSIKIKPFEIPKKDSPTSDSISLSYTRLEPPEEPPPRSINIRTDTIPDAATVYALKKQRERNRLKADIISIDGREISDEYINVRPSSGSSSDNDLTSIKAEFDEESERSNDSPDDYDNELREWEEQQMAKGTRASRANPSFGPDIPHLFKPQNVTRAPINYKKSVPWTDFEAIKNKIINKIADLEKNAFNYKNSLNDVDERIKVTETDINNVESQFVCMKQGYEFYQNMNGYVGDFILCFDEKITGIKEMEELLIFHMKTTLDTHYEKYKRKVAQMDSLINSDSDSLTSEILPRDFDDLLEDKADEKYPLVLSK</sequence>
<dbReference type="GO" id="GO:0005634">
    <property type="term" value="C:nucleus"/>
    <property type="evidence" value="ECO:0007669"/>
    <property type="project" value="UniProtKB-SubCell"/>
</dbReference>
<feature type="compositionally biased region" description="Polar residues" evidence="4">
    <location>
        <begin position="15"/>
        <end position="28"/>
    </location>
</feature>
<dbReference type="PANTHER" id="PTHR12214:SF0">
    <property type="entry name" value="LD29489P"/>
    <property type="match status" value="1"/>
</dbReference>
<feature type="region of interest" description="Disordered" evidence="4">
    <location>
        <begin position="1"/>
        <end position="45"/>
    </location>
</feature>
<dbReference type="InterPro" id="IPR012890">
    <property type="entry name" value="GCFC2-like"/>
</dbReference>